<keyword evidence="7" id="KW-0067">ATP-binding</keyword>
<evidence type="ECO:0000259" key="8">
    <source>
        <dbReference type="PROSITE" id="PS50109"/>
    </source>
</evidence>
<dbReference type="Proteomes" id="UP000249516">
    <property type="component" value="Unassembled WGS sequence"/>
</dbReference>
<protein>
    <recommendedName>
        <fullName evidence="2">histidine kinase</fullName>
        <ecNumber evidence="2">2.7.13.3</ecNumber>
    </recommendedName>
</protein>
<organism evidence="9 10">
    <name type="scientific">Kocuria tytonis</name>
    <dbReference type="NCBI Taxonomy" id="2054280"/>
    <lineage>
        <taxon>Bacteria</taxon>
        <taxon>Bacillati</taxon>
        <taxon>Actinomycetota</taxon>
        <taxon>Actinomycetes</taxon>
        <taxon>Micrococcales</taxon>
        <taxon>Micrococcaceae</taxon>
        <taxon>Kocuria</taxon>
    </lineage>
</organism>
<gene>
    <name evidence="9" type="ORF">C1C97_003495</name>
</gene>
<sequence>MAFTDPLRSVPDFDAGDAEWLHLLVGDWQLLADLGFGDLLLCFPRAVVAAAESPTGQPIPEEGSEFLVLAHARPTTGPTAYQKDMVGELVGGAAASTLRRAWVDHRIERASLSEWSSVASRSVTLVPLVRNGRTIAVVSLTADPQRDRLPSRMELVYRESAADLLRMANQGTWPDFAVRSDSRRGAPRVGDGMLRLNASGAVEFCSPNGLSTFRRLGLQGDLTGQNLLRVARELPLNAPGVDETLAPVLAGTMPWRAELSGVAASATLRAIPLRQGAERTGALLLCRDVTELRRRDLQLVSKDATIREIHHRVKNNLQTVSALLRLQSRRMHSEEGRNGLRHAMRRVSSIARVHESLSHEISEDVDFDELIRHQVKLAVETASEGQQVQTEVHGSFGRLPSKSATSVALVVNELVANAVEHGLRDRDGTVELAVTHRENEVSESGDACRVVEITIHDDGRGMGDAVIEESGVSAYRPPSEGEGLGMQIVRTLVASELRGSIRWQPGAEGGTSAVITARFPQQPLSGRR</sequence>
<dbReference type="Gene3D" id="3.30.450.280">
    <property type="entry name" value="GAF domain"/>
    <property type="match status" value="1"/>
</dbReference>
<dbReference type="SMART" id="SM00387">
    <property type="entry name" value="HATPase_c"/>
    <property type="match status" value="1"/>
</dbReference>
<dbReference type="PANTHER" id="PTHR41523:SF8">
    <property type="entry name" value="ETHYLENE RESPONSE SENSOR PROTEIN"/>
    <property type="match status" value="1"/>
</dbReference>
<dbReference type="Gene3D" id="3.30.565.10">
    <property type="entry name" value="Histidine kinase-like ATPase, C-terminal domain"/>
    <property type="match status" value="1"/>
</dbReference>
<dbReference type="EMBL" id="PNJG02000001">
    <property type="protein sequence ID" value="RKQ36708.1"/>
    <property type="molecule type" value="Genomic_DNA"/>
</dbReference>
<proteinExistence type="predicted"/>
<dbReference type="GO" id="GO:0005524">
    <property type="term" value="F:ATP binding"/>
    <property type="evidence" value="ECO:0007669"/>
    <property type="project" value="UniProtKB-KW"/>
</dbReference>
<comment type="caution">
    <text evidence="9">The sequence shown here is derived from an EMBL/GenBank/DDBJ whole genome shotgun (WGS) entry which is preliminary data.</text>
</comment>
<keyword evidence="3" id="KW-0597">Phosphoprotein</keyword>
<reference evidence="9 10" key="1">
    <citation type="submission" date="2018-10" db="EMBL/GenBank/DDBJ databases">
        <title>Kocuria tytouropygialis sp. nov., isolated from the uropygial gland of an American barn owl (Tyto furcata).</title>
        <authorList>
            <person name="Braun M.S."/>
            <person name="Wang E."/>
            <person name="Zimmermann S."/>
            <person name="Wagner H."/>
            <person name="Wink M."/>
        </authorList>
    </citation>
    <scope>NUCLEOTIDE SEQUENCE [LARGE SCALE GENOMIC DNA]</scope>
    <source>
        <strain evidence="9 10">442</strain>
    </source>
</reference>
<dbReference type="Pfam" id="PF07568">
    <property type="entry name" value="HisKA_2"/>
    <property type="match status" value="1"/>
</dbReference>
<dbReference type="InterPro" id="IPR036890">
    <property type="entry name" value="HATPase_C_sf"/>
</dbReference>
<evidence type="ECO:0000256" key="1">
    <source>
        <dbReference type="ARBA" id="ARBA00000085"/>
    </source>
</evidence>
<dbReference type="EC" id="2.7.13.3" evidence="2"/>
<dbReference type="InterPro" id="IPR022066">
    <property type="entry name" value="PdtaS_GAF"/>
</dbReference>
<dbReference type="GO" id="GO:0004673">
    <property type="term" value="F:protein histidine kinase activity"/>
    <property type="evidence" value="ECO:0007669"/>
    <property type="project" value="UniProtKB-EC"/>
</dbReference>
<evidence type="ECO:0000313" key="9">
    <source>
        <dbReference type="EMBL" id="RKQ36708.1"/>
    </source>
</evidence>
<dbReference type="AlphaFoldDB" id="A0A495A9N9"/>
<dbReference type="PROSITE" id="PS50109">
    <property type="entry name" value="HIS_KIN"/>
    <property type="match status" value="1"/>
</dbReference>
<keyword evidence="5" id="KW-0547">Nucleotide-binding</keyword>
<dbReference type="OrthoDB" id="9767435at2"/>
<dbReference type="InterPro" id="IPR038424">
    <property type="entry name" value="H_kinase_PdtaS_GAF_sf"/>
</dbReference>
<evidence type="ECO:0000256" key="5">
    <source>
        <dbReference type="ARBA" id="ARBA00022741"/>
    </source>
</evidence>
<dbReference type="Pfam" id="PF02518">
    <property type="entry name" value="HATPase_c"/>
    <property type="match status" value="1"/>
</dbReference>
<evidence type="ECO:0000256" key="4">
    <source>
        <dbReference type="ARBA" id="ARBA00022679"/>
    </source>
</evidence>
<dbReference type="SUPFAM" id="SSF55874">
    <property type="entry name" value="ATPase domain of HSP90 chaperone/DNA topoisomerase II/histidine kinase"/>
    <property type="match status" value="1"/>
</dbReference>
<keyword evidence="4" id="KW-0808">Transferase</keyword>
<evidence type="ECO:0000256" key="6">
    <source>
        <dbReference type="ARBA" id="ARBA00022777"/>
    </source>
</evidence>
<dbReference type="Gene3D" id="3.30.450.20">
    <property type="entry name" value="PAS domain"/>
    <property type="match status" value="1"/>
</dbReference>
<dbReference type="Pfam" id="PF12282">
    <property type="entry name" value="GAF_PdtaS"/>
    <property type="match status" value="1"/>
</dbReference>
<comment type="catalytic activity">
    <reaction evidence="1">
        <text>ATP + protein L-histidine = ADP + protein N-phospho-L-histidine.</text>
        <dbReference type="EC" id="2.7.13.3"/>
    </reaction>
</comment>
<keyword evidence="10" id="KW-1185">Reference proteome</keyword>
<feature type="domain" description="Histidine kinase" evidence="8">
    <location>
        <begin position="308"/>
        <end position="521"/>
    </location>
</feature>
<dbReference type="InterPro" id="IPR003594">
    <property type="entry name" value="HATPase_dom"/>
</dbReference>
<evidence type="ECO:0000313" key="10">
    <source>
        <dbReference type="Proteomes" id="UP000249516"/>
    </source>
</evidence>
<dbReference type="InterPro" id="IPR011495">
    <property type="entry name" value="Sig_transdc_His_kin_sub2_dim/P"/>
</dbReference>
<dbReference type="InterPro" id="IPR005467">
    <property type="entry name" value="His_kinase_dom"/>
</dbReference>
<evidence type="ECO:0000256" key="3">
    <source>
        <dbReference type="ARBA" id="ARBA00022553"/>
    </source>
</evidence>
<name>A0A495A9N9_9MICC</name>
<dbReference type="RefSeq" id="WP_110920163.1">
    <property type="nucleotide sequence ID" value="NZ_PNJG02000001.1"/>
</dbReference>
<evidence type="ECO:0000256" key="7">
    <source>
        <dbReference type="ARBA" id="ARBA00022840"/>
    </source>
</evidence>
<evidence type="ECO:0000256" key="2">
    <source>
        <dbReference type="ARBA" id="ARBA00012438"/>
    </source>
</evidence>
<dbReference type="PANTHER" id="PTHR41523">
    <property type="entry name" value="TWO-COMPONENT SYSTEM SENSOR PROTEIN"/>
    <property type="match status" value="1"/>
</dbReference>
<accession>A0A495A9N9</accession>
<keyword evidence="6" id="KW-0418">Kinase</keyword>